<evidence type="ECO:0000313" key="4">
    <source>
        <dbReference type="Proteomes" id="UP000033647"/>
    </source>
</evidence>
<feature type="transmembrane region" description="Helical" evidence="2">
    <location>
        <begin position="76"/>
        <end position="100"/>
    </location>
</feature>
<gene>
    <name evidence="3" type="ORF">TI39_contig4153g00009</name>
</gene>
<name>A0A0F4GFD9_9PEZI</name>
<evidence type="ECO:0000313" key="3">
    <source>
        <dbReference type="EMBL" id="KJX94875.1"/>
    </source>
</evidence>
<dbReference type="EMBL" id="LAFY01004112">
    <property type="protein sequence ID" value="KJX94875.1"/>
    <property type="molecule type" value="Genomic_DNA"/>
</dbReference>
<keyword evidence="2" id="KW-1133">Transmembrane helix</keyword>
<dbReference type="Proteomes" id="UP000033647">
    <property type="component" value="Unassembled WGS sequence"/>
</dbReference>
<sequence length="292" mass="30789">MGLIKGGFMRLTQTFIYFLAFLCSAVALGIYAYFLSVLADRDVTIPKYAKAVTGISGAGVLYTIIAVVLTCCLGGIAFFGFLAIVLDILFVGGFIAIAILTRDGAHSCSGVIRTPLGRGLATSDGAGFDNGVLGSQENEVTYAVSQRTACRLNKAVFAVSIIGAFLFLVAAAFQVLLVRSHKKEKRYGPSPANNYTSGSAKRNFWQRKKKEPVMARDAEMGDNIGSTAAPLAVPHQDNRPSYETGTTVGGGNGHLTATQIDKVVGADGSHSGYYTQPTGTAANPYTNTAANY</sequence>
<evidence type="ECO:0000256" key="1">
    <source>
        <dbReference type="SAM" id="MobiDB-lite"/>
    </source>
</evidence>
<comment type="caution">
    <text evidence="3">The sequence shown here is derived from an EMBL/GenBank/DDBJ whole genome shotgun (WGS) entry which is preliminary data.</text>
</comment>
<keyword evidence="2" id="KW-0472">Membrane</keyword>
<accession>A0A0F4GFD9</accession>
<evidence type="ECO:0008006" key="5">
    <source>
        <dbReference type="Google" id="ProtNLM"/>
    </source>
</evidence>
<feature type="transmembrane region" description="Helical" evidence="2">
    <location>
        <begin position="15"/>
        <end position="39"/>
    </location>
</feature>
<keyword evidence="4" id="KW-1185">Reference proteome</keyword>
<dbReference type="OrthoDB" id="5342507at2759"/>
<proteinExistence type="predicted"/>
<protein>
    <recommendedName>
        <fullName evidence="5">MARVEL domain-containing protein</fullName>
    </recommendedName>
</protein>
<feature type="transmembrane region" description="Helical" evidence="2">
    <location>
        <begin position="51"/>
        <end position="70"/>
    </location>
</feature>
<dbReference type="STRING" id="1047168.A0A0F4GFD9"/>
<organism evidence="3 4">
    <name type="scientific">Zymoseptoria brevis</name>
    <dbReference type="NCBI Taxonomy" id="1047168"/>
    <lineage>
        <taxon>Eukaryota</taxon>
        <taxon>Fungi</taxon>
        <taxon>Dikarya</taxon>
        <taxon>Ascomycota</taxon>
        <taxon>Pezizomycotina</taxon>
        <taxon>Dothideomycetes</taxon>
        <taxon>Dothideomycetidae</taxon>
        <taxon>Mycosphaerellales</taxon>
        <taxon>Mycosphaerellaceae</taxon>
        <taxon>Zymoseptoria</taxon>
    </lineage>
</organism>
<dbReference type="AlphaFoldDB" id="A0A0F4GFD9"/>
<feature type="region of interest" description="Disordered" evidence="1">
    <location>
        <begin position="229"/>
        <end position="252"/>
    </location>
</feature>
<reference evidence="3 4" key="1">
    <citation type="submission" date="2015-03" db="EMBL/GenBank/DDBJ databases">
        <title>RNA-seq based gene annotation and comparative genomics of four Zymoseptoria species reveal species-specific pathogenicity related genes and transposable element activity.</title>
        <authorList>
            <person name="Grandaubert J."/>
            <person name="Bhattacharyya A."/>
            <person name="Stukenbrock E.H."/>
        </authorList>
    </citation>
    <scope>NUCLEOTIDE SEQUENCE [LARGE SCALE GENOMIC DNA]</scope>
    <source>
        <strain evidence="3 4">Zb18110</strain>
    </source>
</reference>
<feature type="transmembrane region" description="Helical" evidence="2">
    <location>
        <begin position="155"/>
        <end position="177"/>
    </location>
</feature>
<evidence type="ECO:0000256" key="2">
    <source>
        <dbReference type="SAM" id="Phobius"/>
    </source>
</evidence>
<keyword evidence="2" id="KW-0812">Transmembrane</keyword>